<gene>
    <name evidence="3" type="ORF">LX16_3238</name>
</gene>
<name>A0A562V3L7_9ACTN</name>
<protein>
    <submittedName>
        <fullName evidence="3">Cell wall-active antibiotic response 4TMS protein YvqF</fullName>
    </submittedName>
</protein>
<dbReference type="InterPro" id="IPR012551">
    <property type="entry name" value="DUF1707_SHOCT-like"/>
</dbReference>
<comment type="caution">
    <text evidence="3">The sequence shown here is derived from an EMBL/GenBank/DDBJ whole genome shotgun (WGS) entry which is preliminary data.</text>
</comment>
<dbReference type="PANTHER" id="PTHR40763:SF4">
    <property type="entry name" value="DUF1707 DOMAIN-CONTAINING PROTEIN"/>
    <property type="match status" value="1"/>
</dbReference>
<dbReference type="Pfam" id="PF08044">
    <property type="entry name" value="DUF1707"/>
    <property type="match status" value="1"/>
</dbReference>
<evidence type="ECO:0000259" key="2">
    <source>
        <dbReference type="Pfam" id="PF09922"/>
    </source>
</evidence>
<dbReference type="EMBL" id="VLLL01000006">
    <property type="protein sequence ID" value="TWJ12480.1"/>
    <property type="molecule type" value="Genomic_DNA"/>
</dbReference>
<dbReference type="RefSeq" id="WP_211354526.1">
    <property type="nucleotide sequence ID" value="NZ_BAABIJ010000002.1"/>
</dbReference>
<sequence length="214" mass="23287">MAESTPIDPTRLRVSDADREAVVARLQAAASEGRLTLGEFSERADQVYQSRTRGELDRLTVDLPSAAGPVAETHTGFGRGAEVARSEESRVVRAIMGDNEDRLVGRIPERLRVLAVMGDVTLDLREAVLTGGEVEVTGHVVMGSVRVIVPNGIEVRQHGSNVMGDVRTRLSHNGGGAAPVVRIKLVNVMGEVKIVDDAHHKPLRRRLSQWWGHD</sequence>
<evidence type="ECO:0000313" key="4">
    <source>
        <dbReference type="Proteomes" id="UP000321617"/>
    </source>
</evidence>
<dbReference type="Proteomes" id="UP000321617">
    <property type="component" value="Unassembled WGS sequence"/>
</dbReference>
<dbReference type="Pfam" id="PF09922">
    <property type="entry name" value="LiaF-like_C"/>
    <property type="match status" value="1"/>
</dbReference>
<feature type="domain" description="Cell wall-active antibiotics response LiaF-like C-terminal" evidence="2">
    <location>
        <begin position="111"/>
        <end position="168"/>
    </location>
</feature>
<dbReference type="AlphaFoldDB" id="A0A562V3L7"/>
<feature type="domain" description="DUF1707" evidence="1">
    <location>
        <begin position="12"/>
        <end position="64"/>
    </location>
</feature>
<organism evidence="3 4">
    <name type="scientific">Stackebrandtia albiflava</name>
    <dbReference type="NCBI Taxonomy" id="406432"/>
    <lineage>
        <taxon>Bacteria</taxon>
        <taxon>Bacillati</taxon>
        <taxon>Actinomycetota</taxon>
        <taxon>Actinomycetes</taxon>
        <taxon>Glycomycetales</taxon>
        <taxon>Glycomycetaceae</taxon>
        <taxon>Stackebrandtia</taxon>
    </lineage>
</organism>
<reference evidence="3 4" key="1">
    <citation type="journal article" date="2013" name="Stand. Genomic Sci.">
        <title>Genomic Encyclopedia of Type Strains, Phase I: The one thousand microbial genomes (KMG-I) project.</title>
        <authorList>
            <person name="Kyrpides N.C."/>
            <person name="Woyke T."/>
            <person name="Eisen J.A."/>
            <person name="Garrity G."/>
            <person name="Lilburn T.G."/>
            <person name="Beck B.J."/>
            <person name="Whitman W.B."/>
            <person name="Hugenholtz P."/>
            <person name="Klenk H.P."/>
        </authorList>
    </citation>
    <scope>NUCLEOTIDE SEQUENCE [LARGE SCALE GENOMIC DNA]</scope>
    <source>
        <strain evidence="3 4">DSM 45044</strain>
    </source>
</reference>
<evidence type="ECO:0000313" key="3">
    <source>
        <dbReference type="EMBL" id="TWJ12480.1"/>
    </source>
</evidence>
<accession>A0A562V3L7</accession>
<evidence type="ECO:0000259" key="1">
    <source>
        <dbReference type="Pfam" id="PF08044"/>
    </source>
</evidence>
<dbReference type="InterPro" id="IPR024425">
    <property type="entry name" value="LiaF-like_C"/>
</dbReference>
<proteinExistence type="predicted"/>
<keyword evidence="4" id="KW-1185">Reference proteome</keyword>
<dbReference type="PANTHER" id="PTHR40763">
    <property type="entry name" value="MEMBRANE PROTEIN-RELATED"/>
    <property type="match status" value="1"/>
</dbReference>